<gene>
    <name evidence="4" type="ORF">CLV79_102161</name>
    <name evidence="5" type="ORF">LOS8367_01245</name>
</gene>
<evidence type="ECO:0000313" key="4">
    <source>
        <dbReference type="EMBL" id="PSK87679.1"/>
    </source>
</evidence>
<dbReference type="InterPro" id="IPR036680">
    <property type="entry name" value="SPOR-like_sf"/>
</dbReference>
<feature type="domain" description="SPOR" evidence="3">
    <location>
        <begin position="359"/>
        <end position="437"/>
    </location>
</feature>
<dbReference type="Gene3D" id="3.30.70.1070">
    <property type="entry name" value="Sporulation related repeat"/>
    <property type="match status" value="1"/>
</dbReference>
<evidence type="ECO:0000313" key="7">
    <source>
        <dbReference type="Proteomes" id="UP000240624"/>
    </source>
</evidence>
<feature type="chain" id="PRO_5044568184" evidence="2">
    <location>
        <begin position="22"/>
        <end position="437"/>
    </location>
</feature>
<feature type="region of interest" description="Disordered" evidence="1">
    <location>
        <begin position="228"/>
        <end position="267"/>
    </location>
</feature>
<name>A0A1X6YVU4_9RHOB</name>
<dbReference type="InterPro" id="IPR007730">
    <property type="entry name" value="SPOR-like_dom"/>
</dbReference>
<accession>A0A1X6YVU4</accession>
<evidence type="ECO:0000313" key="6">
    <source>
        <dbReference type="Proteomes" id="UP000193495"/>
    </source>
</evidence>
<feature type="region of interest" description="Disordered" evidence="1">
    <location>
        <begin position="83"/>
        <end position="116"/>
    </location>
</feature>
<evidence type="ECO:0000256" key="1">
    <source>
        <dbReference type="SAM" id="MobiDB-lite"/>
    </source>
</evidence>
<sequence>MIRTFLAASVAALAVAGPAMAQEAIPAEFPPESYAANQYVDSEGCAFIRAGIGGMTNWIPRMSRSREPLCGFEPSLAAAAPAVAESRPAATPAPARRAEASPASRRATAAPVSPRVVTPQPAVARDMPPVLTRAAFCAGRSGPQPGYVSSRTGETIICGEDRDTRPGAPLRGAVTLAAVCADMAATGRRYVLKHSGEPVSCGPHDATAPAPGSRLAAAMPALPAGPTGTQACDFGSESGRAVTGASTLPRRCGPQAQSPSGLGNAARVAPRGTGVMAFLDPAGDLRRAAAAVPMPDPVSPPRGYRNAWDDGRLNPNRGVRIVEQAGAGQVRAPVTAAPVAVPTALVSRVSTRSAPVAPAVASQGRFVQIGAFAQSANADRAAARLRAMGLPVAHGRVTKGGTEMRIVATGPFADAATLGRVLGSVRKAGYADAFARR</sequence>
<evidence type="ECO:0000256" key="2">
    <source>
        <dbReference type="SAM" id="SignalP"/>
    </source>
</evidence>
<protein>
    <submittedName>
        <fullName evidence="5">Sporulation related domain protein</fullName>
    </submittedName>
    <submittedName>
        <fullName evidence="4">Sporulation related protein</fullName>
    </submittedName>
</protein>
<proteinExistence type="predicted"/>
<dbReference type="Proteomes" id="UP000240624">
    <property type="component" value="Unassembled WGS sequence"/>
</dbReference>
<dbReference type="SUPFAM" id="SSF110997">
    <property type="entry name" value="Sporulation related repeat"/>
    <property type="match status" value="1"/>
</dbReference>
<feature type="region of interest" description="Disordered" evidence="1">
    <location>
        <begin position="292"/>
        <end position="311"/>
    </location>
</feature>
<dbReference type="AlphaFoldDB" id="A0A1X6YVU4"/>
<dbReference type="Proteomes" id="UP000193495">
    <property type="component" value="Unassembled WGS sequence"/>
</dbReference>
<dbReference type="RefSeq" id="WP_133056294.1">
    <property type="nucleotide sequence ID" value="NZ_FWFY01000003.1"/>
</dbReference>
<dbReference type="PROSITE" id="PS51724">
    <property type="entry name" value="SPOR"/>
    <property type="match status" value="1"/>
</dbReference>
<keyword evidence="2" id="KW-0732">Signal</keyword>
<dbReference type="EMBL" id="PYGB01000002">
    <property type="protein sequence ID" value="PSK87679.1"/>
    <property type="molecule type" value="Genomic_DNA"/>
</dbReference>
<reference evidence="5 6" key="1">
    <citation type="submission" date="2017-03" db="EMBL/GenBank/DDBJ databases">
        <authorList>
            <person name="Afonso C.L."/>
            <person name="Miller P.J."/>
            <person name="Scott M.A."/>
            <person name="Spackman E."/>
            <person name="Goraichik I."/>
            <person name="Dimitrov K.M."/>
            <person name="Suarez D.L."/>
            <person name="Swayne D.E."/>
        </authorList>
    </citation>
    <scope>NUCLEOTIDE SEQUENCE [LARGE SCALE GENOMIC DNA]</scope>
    <source>
        <strain evidence="5 6">CECT 8367</strain>
    </source>
</reference>
<feature type="signal peptide" evidence="2">
    <location>
        <begin position="1"/>
        <end position="21"/>
    </location>
</feature>
<dbReference type="EMBL" id="FWFY01000003">
    <property type="protein sequence ID" value="SLN33017.1"/>
    <property type="molecule type" value="Genomic_DNA"/>
</dbReference>
<keyword evidence="7" id="KW-1185">Reference proteome</keyword>
<dbReference type="GO" id="GO:0042834">
    <property type="term" value="F:peptidoglycan binding"/>
    <property type="evidence" value="ECO:0007669"/>
    <property type="project" value="InterPro"/>
</dbReference>
<dbReference type="Pfam" id="PF05036">
    <property type="entry name" value="SPOR"/>
    <property type="match status" value="1"/>
</dbReference>
<organism evidence="5 6">
    <name type="scientific">Limimaricola soesokkakensis</name>
    <dbReference type="NCBI Taxonomy" id="1343159"/>
    <lineage>
        <taxon>Bacteria</taxon>
        <taxon>Pseudomonadati</taxon>
        <taxon>Pseudomonadota</taxon>
        <taxon>Alphaproteobacteria</taxon>
        <taxon>Rhodobacterales</taxon>
        <taxon>Paracoccaceae</taxon>
        <taxon>Limimaricola</taxon>
    </lineage>
</organism>
<evidence type="ECO:0000259" key="3">
    <source>
        <dbReference type="PROSITE" id="PS51724"/>
    </source>
</evidence>
<reference evidence="4 7" key="2">
    <citation type="submission" date="2018-03" db="EMBL/GenBank/DDBJ databases">
        <title>Genomic Encyclopedia of Archaeal and Bacterial Type Strains, Phase II (KMG-II): from individual species to whole genera.</title>
        <authorList>
            <person name="Goeker M."/>
        </authorList>
    </citation>
    <scope>NUCLEOTIDE SEQUENCE [LARGE SCALE GENOMIC DNA]</scope>
    <source>
        <strain evidence="4 7">DSM 29956</strain>
    </source>
</reference>
<dbReference type="OrthoDB" id="7843142at2"/>
<evidence type="ECO:0000313" key="5">
    <source>
        <dbReference type="EMBL" id="SLN33017.1"/>
    </source>
</evidence>